<feature type="signal peptide" evidence="1">
    <location>
        <begin position="1"/>
        <end position="17"/>
    </location>
</feature>
<keyword evidence="1" id="KW-0732">Signal</keyword>
<proteinExistence type="predicted"/>
<accession>A0ABU9HU55</accession>
<comment type="caution">
    <text evidence="2">The sequence shown here is derived from an EMBL/GenBank/DDBJ whole genome shotgun (WGS) entry which is preliminary data.</text>
</comment>
<keyword evidence="3" id="KW-1185">Reference proteome</keyword>
<evidence type="ECO:0000313" key="3">
    <source>
        <dbReference type="Proteomes" id="UP001464555"/>
    </source>
</evidence>
<protein>
    <recommendedName>
        <fullName evidence="4">DUF4142 domain-containing protein</fullName>
    </recommendedName>
</protein>
<name>A0ABU9HU55_9FLAO</name>
<reference evidence="2 3" key="1">
    <citation type="submission" date="2024-04" db="EMBL/GenBank/DDBJ databases">
        <title>Flavobacterium sp. DGU11 16S ribosomal RNA gene Genome sequencing and assembly.</title>
        <authorList>
            <person name="Park S."/>
        </authorList>
    </citation>
    <scope>NUCLEOTIDE SEQUENCE [LARGE SCALE GENOMIC DNA]</scope>
    <source>
        <strain evidence="2 3">DGU11</strain>
    </source>
</reference>
<evidence type="ECO:0000256" key="1">
    <source>
        <dbReference type="SAM" id="SignalP"/>
    </source>
</evidence>
<evidence type="ECO:0000313" key="2">
    <source>
        <dbReference type="EMBL" id="MEL1243688.1"/>
    </source>
</evidence>
<gene>
    <name evidence="2" type="ORF">AAEO56_05400</name>
</gene>
<dbReference type="RefSeq" id="WP_341696001.1">
    <property type="nucleotide sequence ID" value="NZ_JBBYHR010000002.1"/>
</dbReference>
<dbReference type="Proteomes" id="UP001464555">
    <property type="component" value="Unassembled WGS sequence"/>
</dbReference>
<dbReference type="EMBL" id="JBBYHR010000002">
    <property type="protein sequence ID" value="MEL1243688.1"/>
    <property type="molecule type" value="Genomic_DNA"/>
</dbReference>
<sequence length="159" mass="18085">MKYLIILIFLFSTVVYAQNPATSTINKSGLTPTELEATKDMYLKMMQSDTYIKLQAGTRAMNKKFKNVKLPKASEFSGVKDSIEVKDRLKVLLAKDIGKTNFKSLDEAVDTMMGNILLTQKLLKENLELYTLLPKATKDQFKEILEPERQRAFDSLVPN</sequence>
<organism evidence="2 3">
    <name type="scientific">Flavobacterium arundinis</name>
    <dbReference type="NCBI Taxonomy" id="3139143"/>
    <lineage>
        <taxon>Bacteria</taxon>
        <taxon>Pseudomonadati</taxon>
        <taxon>Bacteroidota</taxon>
        <taxon>Flavobacteriia</taxon>
        <taxon>Flavobacteriales</taxon>
        <taxon>Flavobacteriaceae</taxon>
        <taxon>Flavobacterium</taxon>
    </lineage>
</organism>
<evidence type="ECO:0008006" key="4">
    <source>
        <dbReference type="Google" id="ProtNLM"/>
    </source>
</evidence>
<feature type="chain" id="PRO_5046827875" description="DUF4142 domain-containing protein" evidence="1">
    <location>
        <begin position="18"/>
        <end position="159"/>
    </location>
</feature>